<feature type="compositionally biased region" description="Basic and acidic residues" evidence="1">
    <location>
        <begin position="117"/>
        <end position="130"/>
    </location>
</feature>
<dbReference type="EMBL" id="CP087164">
    <property type="protein sequence ID" value="UGS34924.1"/>
    <property type="molecule type" value="Genomic_DNA"/>
</dbReference>
<organism evidence="2 3">
    <name type="scientific">Capillimicrobium parvum</name>
    <dbReference type="NCBI Taxonomy" id="2884022"/>
    <lineage>
        <taxon>Bacteria</taxon>
        <taxon>Bacillati</taxon>
        <taxon>Actinomycetota</taxon>
        <taxon>Thermoleophilia</taxon>
        <taxon>Solirubrobacterales</taxon>
        <taxon>Capillimicrobiaceae</taxon>
        <taxon>Capillimicrobium</taxon>
    </lineage>
</organism>
<evidence type="ECO:0000256" key="1">
    <source>
        <dbReference type="SAM" id="MobiDB-lite"/>
    </source>
</evidence>
<reference evidence="2" key="1">
    <citation type="journal article" date="2022" name="Int. J. Syst. Evol. Microbiol.">
        <title>Pseudomonas aegrilactucae sp. nov. and Pseudomonas morbosilactucae sp. nov., pathogens causing bacterial rot of lettuce in Japan.</title>
        <authorList>
            <person name="Sawada H."/>
            <person name="Fujikawa T."/>
            <person name="Satou M."/>
        </authorList>
    </citation>
    <scope>NUCLEOTIDE SEQUENCE</scope>
    <source>
        <strain evidence="2">0166_1</strain>
    </source>
</reference>
<proteinExistence type="predicted"/>
<dbReference type="RefSeq" id="WP_259314591.1">
    <property type="nucleotide sequence ID" value="NZ_CP087164.1"/>
</dbReference>
<dbReference type="Proteomes" id="UP001162834">
    <property type="component" value="Chromosome"/>
</dbReference>
<name>A0A9E6XV30_9ACTN</name>
<evidence type="ECO:0000313" key="3">
    <source>
        <dbReference type="Proteomes" id="UP001162834"/>
    </source>
</evidence>
<feature type="region of interest" description="Disordered" evidence="1">
    <location>
        <begin position="107"/>
        <end position="143"/>
    </location>
</feature>
<dbReference type="Pfam" id="PF14087">
    <property type="entry name" value="DUF4267"/>
    <property type="match status" value="1"/>
</dbReference>
<accession>A0A9E6XV30</accession>
<protein>
    <submittedName>
        <fullName evidence="2">Uncharacterized protein</fullName>
    </submittedName>
</protein>
<sequence length="143" mass="15086">MHLAALSVGLIACIAIIVLGARFILQPRQATLDFGIAADNFRGLTEIKGARDITSGVVPLVAWASAGRTTLGWVLVAAAITPTADALIVLTNGGKLAKAFGCPRGHRGTARRCGPRPRADMNDPADDRMTHGRHSLVRRQGAR</sequence>
<dbReference type="KEGG" id="sbae:DSM104329_01306"/>
<gene>
    <name evidence="2" type="ORF">DSM104329_01306</name>
</gene>
<dbReference type="AlphaFoldDB" id="A0A9E6XV30"/>
<evidence type="ECO:0000313" key="2">
    <source>
        <dbReference type="EMBL" id="UGS34924.1"/>
    </source>
</evidence>
<keyword evidence="3" id="KW-1185">Reference proteome</keyword>
<dbReference type="InterPro" id="IPR025363">
    <property type="entry name" value="DUF4267"/>
</dbReference>
<feature type="compositionally biased region" description="Basic residues" evidence="1">
    <location>
        <begin position="131"/>
        <end position="143"/>
    </location>
</feature>